<dbReference type="Proteomes" id="UP000596742">
    <property type="component" value="Unassembled WGS sequence"/>
</dbReference>
<dbReference type="InterPro" id="IPR011333">
    <property type="entry name" value="SKP1/BTB/POZ_sf"/>
</dbReference>
<evidence type="ECO:0000256" key="1">
    <source>
        <dbReference type="ARBA" id="ARBA00004496"/>
    </source>
</evidence>
<sequence>MDANNTTNWRDNKDLPECMMYMLQNEIMVDVTFRVGHESTLIKAHKIMLSSRSAVFHTMFEGSLSETGEITIPDIDASTFRDILTYFYSDDITITNNNVKEMLYAADKYMLAAVKRKCETILKQTAQLEHATKALQTGYQYYLLELQKDSLNYIEMNTKACLLSEHASHFGEPSIAFPRSMRAPVSKRQTYIINRYGQIDDPMGTSGIQSLTFCSNKEIWLKEVNIFPPVYQYVQHIRGGRRMHCYDPGTLKIKVLNNSKEETFQQQENINLSQNGGEVQQIDFCKPVRVTSMRDYTIVLDRMTHQHFYGTDSQESVTDQQSWVTIVFENSPVNENGTDNNTGQFAELLFSV</sequence>
<dbReference type="GO" id="GO:0005737">
    <property type="term" value="C:cytoplasm"/>
    <property type="evidence" value="ECO:0007669"/>
    <property type="project" value="UniProtKB-SubCell"/>
</dbReference>
<protein>
    <submittedName>
        <fullName evidence="4">RCC1 and BTB domain-containing protein</fullName>
    </submittedName>
</protein>
<evidence type="ECO:0000313" key="4">
    <source>
        <dbReference type="EMBL" id="VDI68393.1"/>
    </source>
</evidence>
<dbReference type="InterPro" id="IPR012983">
    <property type="entry name" value="PHR"/>
</dbReference>
<dbReference type="InterPro" id="IPR038648">
    <property type="entry name" value="PHR_sf"/>
</dbReference>
<proteinExistence type="predicted"/>
<keyword evidence="2" id="KW-0963">Cytoplasm</keyword>
<dbReference type="SUPFAM" id="SSF54695">
    <property type="entry name" value="POZ domain"/>
    <property type="match status" value="1"/>
</dbReference>
<evidence type="ECO:0000313" key="5">
    <source>
        <dbReference type="Proteomes" id="UP000596742"/>
    </source>
</evidence>
<dbReference type="PANTHER" id="PTHR45774">
    <property type="entry name" value="BTB/POZ DOMAIN-CONTAINING"/>
    <property type="match status" value="1"/>
</dbReference>
<accession>A0A8B6GRA9</accession>
<dbReference type="Gene3D" id="2.60.120.820">
    <property type="entry name" value="PHR domain"/>
    <property type="match status" value="1"/>
</dbReference>
<evidence type="ECO:0000256" key="2">
    <source>
        <dbReference type="ARBA" id="ARBA00022490"/>
    </source>
</evidence>
<keyword evidence="5" id="KW-1185">Reference proteome</keyword>
<evidence type="ECO:0000259" key="3">
    <source>
        <dbReference type="PROSITE" id="PS50097"/>
    </source>
</evidence>
<gene>
    <name evidence="4" type="ORF">MGAL_10B057777</name>
</gene>
<dbReference type="Pfam" id="PF08005">
    <property type="entry name" value="PHR"/>
    <property type="match status" value="1"/>
</dbReference>
<dbReference type="OrthoDB" id="9979965at2759"/>
<dbReference type="AlphaFoldDB" id="A0A8B6GRA9"/>
<organism evidence="4 5">
    <name type="scientific">Mytilus galloprovincialis</name>
    <name type="common">Mediterranean mussel</name>
    <dbReference type="NCBI Taxonomy" id="29158"/>
    <lineage>
        <taxon>Eukaryota</taxon>
        <taxon>Metazoa</taxon>
        <taxon>Spiralia</taxon>
        <taxon>Lophotrochozoa</taxon>
        <taxon>Mollusca</taxon>
        <taxon>Bivalvia</taxon>
        <taxon>Autobranchia</taxon>
        <taxon>Pteriomorphia</taxon>
        <taxon>Mytilida</taxon>
        <taxon>Mytiloidea</taxon>
        <taxon>Mytilidae</taxon>
        <taxon>Mytilinae</taxon>
        <taxon>Mytilus</taxon>
    </lineage>
</organism>
<dbReference type="EMBL" id="UYJE01008901">
    <property type="protein sequence ID" value="VDI68393.1"/>
    <property type="molecule type" value="Genomic_DNA"/>
</dbReference>
<dbReference type="PANTHER" id="PTHR45774:SF3">
    <property type="entry name" value="BTB (POZ) DOMAIN-CONTAINING 2B-RELATED"/>
    <property type="match status" value="1"/>
</dbReference>
<name>A0A8B6GRA9_MYTGA</name>
<dbReference type="Pfam" id="PF00651">
    <property type="entry name" value="BTB"/>
    <property type="match status" value="1"/>
</dbReference>
<reference evidence="4" key="1">
    <citation type="submission" date="2018-11" db="EMBL/GenBank/DDBJ databases">
        <authorList>
            <person name="Alioto T."/>
            <person name="Alioto T."/>
        </authorList>
    </citation>
    <scope>NUCLEOTIDE SEQUENCE</scope>
</reference>
<comment type="caution">
    <text evidence="4">The sequence shown here is derived from an EMBL/GenBank/DDBJ whole genome shotgun (WGS) entry which is preliminary data.</text>
</comment>
<feature type="domain" description="BTB" evidence="3">
    <location>
        <begin position="29"/>
        <end position="96"/>
    </location>
</feature>
<comment type="subcellular location">
    <subcellularLocation>
        <location evidence="1">Cytoplasm</location>
    </subcellularLocation>
</comment>
<dbReference type="InterPro" id="IPR000210">
    <property type="entry name" value="BTB/POZ_dom"/>
</dbReference>
<dbReference type="SMART" id="SM00225">
    <property type="entry name" value="BTB"/>
    <property type="match status" value="1"/>
</dbReference>
<dbReference type="PROSITE" id="PS50097">
    <property type="entry name" value="BTB"/>
    <property type="match status" value="1"/>
</dbReference>
<dbReference type="Gene3D" id="3.30.710.10">
    <property type="entry name" value="Potassium Channel Kv1.1, Chain A"/>
    <property type="match status" value="1"/>
</dbReference>